<proteinExistence type="predicted"/>
<gene>
    <name evidence="3" type="ORF">MUN86_06470</name>
</gene>
<reference evidence="3" key="1">
    <citation type="submission" date="2022-04" db="EMBL/GenBank/DDBJ databases">
        <title>Hymenobacter sp. isolated from the air.</title>
        <authorList>
            <person name="Won M."/>
            <person name="Lee C.-M."/>
            <person name="Woen H.-Y."/>
            <person name="Kwon S.-W."/>
        </authorList>
    </citation>
    <scope>NUCLEOTIDE SEQUENCE</scope>
    <source>
        <strain evidence="3">5420S-77</strain>
    </source>
</reference>
<evidence type="ECO:0000313" key="3">
    <source>
        <dbReference type="EMBL" id="UOQ67515.1"/>
    </source>
</evidence>
<feature type="signal peptide" evidence="2">
    <location>
        <begin position="1"/>
        <end position="20"/>
    </location>
</feature>
<feature type="compositionally biased region" description="Basic and acidic residues" evidence="1">
    <location>
        <begin position="31"/>
        <end position="40"/>
    </location>
</feature>
<keyword evidence="2" id="KW-0732">Signal</keyword>
<evidence type="ECO:0000256" key="2">
    <source>
        <dbReference type="SAM" id="SignalP"/>
    </source>
</evidence>
<dbReference type="RefSeq" id="WP_245123166.1">
    <property type="nucleotide sequence ID" value="NZ_CP095061.1"/>
</dbReference>
<organism evidence="3 4">
    <name type="scientific">Hymenobacter volaticus</name>
    <dbReference type="NCBI Taxonomy" id="2932254"/>
    <lineage>
        <taxon>Bacteria</taxon>
        <taxon>Pseudomonadati</taxon>
        <taxon>Bacteroidota</taxon>
        <taxon>Cytophagia</taxon>
        <taxon>Cytophagales</taxon>
        <taxon>Hymenobacteraceae</taxon>
        <taxon>Hymenobacter</taxon>
    </lineage>
</organism>
<dbReference type="EMBL" id="CP095061">
    <property type="protein sequence ID" value="UOQ67515.1"/>
    <property type="molecule type" value="Genomic_DNA"/>
</dbReference>
<dbReference type="PROSITE" id="PS51257">
    <property type="entry name" value="PROKAR_LIPOPROTEIN"/>
    <property type="match status" value="1"/>
</dbReference>
<evidence type="ECO:0000256" key="1">
    <source>
        <dbReference type="SAM" id="MobiDB-lite"/>
    </source>
</evidence>
<name>A0ABY4G9C8_9BACT</name>
<feature type="region of interest" description="Disordered" evidence="1">
    <location>
        <begin position="24"/>
        <end position="58"/>
    </location>
</feature>
<evidence type="ECO:0000313" key="4">
    <source>
        <dbReference type="Proteomes" id="UP000830401"/>
    </source>
</evidence>
<protein>
    <submittedName>
        <fullName evidence="3">Uncharacterized protein</fullName>
    </submittedName>
</protein>
<sequence>MTKHLLVPLFLISASALLVSCSTMSSTRQLSPDREPDLPHRLPTADSVAQPVDSLKQP</sequence>
<keyword evidence="4" id="KW-1185">Reference proteome</keyword>
<accession>A0ABY4G9C8</accession>
<dbReference type="Proteomes" id="UP000830401">
    <property type="component" value="Chromosome"/>
</dbReference>
<feature type="chain" id="PRO_5046328937" evidence="2">
    <location>
        <begin position="21"/>
        <end position="58"/>
    </location>
</feature>